<dbReference type="EMBL" id="JAYLLN010000017">
    <property type="protein sequence ID" value="MEI5984961.1"/>
    <property type="molecule type" value="Genomic_DNA"/>
</dbReference>
<name>A0ABU8I5G5_9SPHI</name>
<dbReference type="InterPro" id="IPR053147">
    <property type="entry name" value="Hsp_HslJ-like"/>
</dbReference>
<feature type="domain" description="DUF306" evidence="2">
    <location>
        <begin position="35"/>
        <end position="144"/>
    </location>
</feature>
<evidence type="ECO:0000313" key="4">
    <source>
        <dbReference type="Proteomes" id="UP001363035"/>
    </source>
</evidence>
<evidence type="ECO:0000256" key="1">
    <source>
        <dbReference type="SAM" id="SignalP"/>
    </source>
</evidence>
<dbReference type="PROSITE" id="PS51257">
    <property type="entry name" value="PROKAR_LIPOPROTEIN"/>
    <property type="match status" value="1"/>
</dbReference>
<sequence length="260" mass="28126">MKKTIFSMLAVASLIFSSCSTSKQVTADESADIAKITGKKWQLVELGGKPVAAEVNGKMPYLEFLHEAGRYSANGGCNTLNGEFQFAKNNKIHFTRGISTMMACENMEIERGLGQSLQQADNYTFADGVLSLNQGRKAPLARFKEISSDVSVAGTWELDYIAGSNKPFNELFPGKKPTMVIQAGSSKVSGNGGCNNYGSNMSLDGRKVNFSGIFSTKMACKGDGEPLYFSTLEKVNVMSVNGDAMTLIIGDIAVMRFKRK</sequence>
<dbReference type="PANTHER" id="PTHR35535">
    <property type="entry name" value="HEAT SHOCK PROTEIN HSLJ"/>
    <property type="match status" value="1"/>
</dbReference>
<evidence type="ECO:0000259" key="2">
    <source>
        <dbReference type="Pfam" id="PF03724"/>
    </source>
</evidence>
<proteinExistence type="predicted"/>
<comment type="caution">
    <text evidence="3">The sequence shown here is derived from an EMBL/GenBank/DDBJ whole genome shotgun (WGS) entry which is preliminary data.</text>
</comment>
<keyword evidence="1" id="KW-0732">Signal</keyword>
<gene>
    <name evidence="3" type="ORF">VJ786_08600</name>
</gene>
<dbReference type="InterPro" id="IPR005184">
    <property type="entry name" value="DUF306_Meta_HslJ"/>
</dbReference>
<reference evidence="3 4" key="1">
    <citation type="submission" date="2024-01" db="EMBL/GenBank/DDBJ databases">
        <title>Sphingobacterium tenebrionis sp. nov., a novel endophyte isolated from tenebrio molitor intestines.</title>
        <authorList>
            <person name="Zhang C."/>
        </authorList>
    </citation>
    <scope>NUCLEOTIDE SEQUENCE [LARGE SCALE GENOMIC DNA]</scope>
    <source>
        <strain evidence="3 4">PU5-4</strain>
    </source>
</reference>
<dbReference type="RefSeq" id="WP_099365820.1">
    <property type="nucleotide sequence ID" value="NZ_JAYLLN010000017.1"/>
</dbReference>
<organism evidence="3 4">
    <name type="scientific">Sphingobacterium tenebrionis</name>
    <dbReference type="NCBI Taxonomy" id="3111775"/>
    <lineage>
        <taxon>Bacteria</taxon>
        <taxon>Pseudomonadati</taxon>
        <taxon>Bacteroidota</taxon>
        <taxon>Sphingobacteriia</taxon>
        <taxon>Sphingobacteriales</taxon>
        <taxon>Sphingobacteriaceae</taxon>
        <taxon>Sphingobacterium</taxon>
    </lineage>
</organism>
<accession>A0ABU8I5G5</accession>
<feature type="chain" id="PRO_5045491496" evidence="1">
    <location>
        <begin position="28"/>
        <end position="260"/>
    </location>
</feature>
<dbReference type="Pfam" id="PF03724">
    <property type="entry name" value="META"/>
    <property type="match status" value="2"/>
</dbReference>
<dbReference type="PANTHER" id="PTHR35535:SF1">
    <property type="entry name" value="HEAT SHOCK PROTEIN HSLJ"/>
    <property type="match status" value="1"/>
</dbReference>
<dbReference type="InterPro" id="IPR038670">
    <property type="entry name" value="HslJ-like_sf"/>
</dbReference>
<feature type="domain" description="DUF306" evidence="2">
    <location>
        <begin position="154"/>
        <end position="257"/>
    </location>
</feature>
<keyword evidence="4" id="KW-1185">Reference proteome</keyword>
<evidence type="ECO:0000313" key="3">
    <source>
        <dbReference type="EMBL" id="MEI5984961.1"/>
    </source>
</evidence>
<protein>
    <submittedName>
        <fullName evidence="3">META domain-containing protein</fullName>
    </submittedName>
</protein>
<dbReference type="Gene3D" id="2.40.128.270">
    <property type="match status" value="2"/>
</dbReference>
<dbReference type="Proteomes" id="UP001363035">
    <property type="component" value="Unassembled WGS sequence"/>
</dbReference>
<feature type="signal peptide" evidence="1">
    <location>
        <begin position="1"/>
        <end position="27"/>
    </location>
</feature>